<keyword evidence="2" id="KW-0012">Acyltransferase</keyword>
<dbReference type="Pfam" id="PF00583">
    <property type="entry name" value="Acetyltransf_1"/>
    <property type="match status" value="1"/>
</dbReference>
<reference evidence="4 5" key="1">
    <citation type="submission" date="2018-06" db="EMBL/GenBank/DDBJ databases">
        <title>Thermoflavimicrobium daqus sp. nov., a thermophilic microbe isolated from Moutai-flavour Daqu.</title>
        <authorList>
            <person name="Wang X."/>
            <person name="Zhou H."/>
        </authorList>
    </citation>
    <scope>NUCLEOTIDE SEQUENCE [LARGE SCALE GENOMIC DNA]</scope>
    <source>
        <strain evidence="4 5">FBKL4.011</strain>
    </source>
</reference>
<dbReference type="AlphaFoldDB" id="A0A364K1S1"/>
<dbReference type="OrthoDB" id="7365228at2"/>
<evidence type="ECO:0000313" key="5">
    <source>
        <dbReference type="Proteomes" id="UP000251213"/>
    </source>
</evidence>
<organism evidence="4 5">
    <name type="scientific">Thermoflavimicrobium daqui</name>
    <dbReference type="NCBI Taxonomy" id="2137476"/>
    <lineage>
        <taxon>Bacteria</taxon>
        <taxon>Bacillati</taxon>
        <taxon>Bacillota</taxon>
        <taxon>Bacilli</taxon>
        <taxon>Bacillales</taxon>
        <taxon>Thermoactinomycetaceae</taxon>
        <taxon>Thermoflavimicrobium</taxon>
    </lineage>
</organism>
<name>A0A364K1S1_9BACL</name>
<dbReference type="InterPro" id="IPR000182">
    <property type="entry name" value="GNAT_dom"/>
</dbReference>
<feature type="domain" description="N-acetyltransferase" evidence="3">
    <location>
        <begin position="4"/>
        <end position="142"/>
    </location>
</feature>
<evidence type="ECO:0000256" key="2">
    <source>
        <dbReference type="ARBA" id="ARBA00023315"/>
    </source>
</evidence>
<comment type="caution">
    <text evidence="4">The sequence shown here is derived from an EMBL/GenBank/DDBJ whole genome shotgun (WGS) entry which is preliminary data.</text>
</comment>
<dbReference type="PANTHER" id="PTHR43877">
    <property type="entry name" value="AMINOALKYLPHOSPHONATE N-ACETYLTRANSFERASE-RELATED-RELATED"/>
    <property type="match status" value="1"/>
</dbReference>
<evidence type="ECO:0000313" key="4">
    <source>
        <dbReference type="EMBL" id="RAL21905.1"/>
    </source>
</evidence>
<sequence length="173" mass="20037">MEEIQIRPCNTQADRDWLIQLWQREWGGTTMVTCGVSHSLTDLEAFIAWEKNERVGAVTYRKDEDEAELMSINAIVKGKGIGSKLLQVLEEKLGKQGYRKLWLITTNDNLDALRFYQCRGYRFVSIYPGAVDEARKVKQTIPLIGEYGIPLHDELKLEKVIDDDYTRERDLKI</sequence>
<dbReference type="Proteomes" id="UP000251213">
    <property type="component" value="Unassembled WGS sequence"/>
</dbReference>
<keyword evidence="5" id="KW-1185">Reference proteome</keyword>
<dbReference type="GO" id="GO:0016747">
    <property type="term" value="F:acyltransferase activity, transferring groups other than amino-acyl groups"/>
    <property type="evidence" value="ECO:0007669"/>
    <property type="project" value="InterPro"/>
</dbReference>
<dbReference type="PROSITE" id="PS51186">
    <property type="entry name" value="GNAT"/>
    <property type="match status" value="1"/>
</dbReference>
<dbReference type="SUPFAM" id="SSF55729">
    <property type="entry name" value="Acyl-CoA N-acyltransferases (Nat)"/>
    <property type="match status" value="1"/>
</dbReference>
<keyword evidence="1 4" id="KW-0808">Transferase</keyword>
<gene>
    <name evidence="4" type="ORF">DL897_15895</name>
</gene>
<evidence type="ECO:0000259" key="3">
    <source>
        <dbReference type="PROSITE" id="PS51186"/>
    </source>
</evidence>
<dbReference type="EMBL" id="QJKK01000012">
    <property type="protein sequence ID" value="RAL21905.1"/>
    <property type="molecule type" value="Genomic_DNA"/>
</dbReference>
<protein>
    <submittedName>
        <fullName evidence="4">GNAT family N-acetyltransferase</fullName>
    </submittedName>
</protein>
<accession>A0A364K1S1</accession>
<dbReference type="InterPro" id="IPR016181">
    <property type="entry name" value="Acyl_CoA_acyltransferase"/>
</dbReference>
<dbReference type="CDD" id="cd04301">
    <property type="entry name" value="NAT_SF"/>
    <property type="match status" value="1"/>
</dbReference>
<dbReference type="PANTHER" id="PTHR43877:SF2">
    <property type="entry name" value="AMINOALKYLPHOSPHONATE N-ACETYLTRANSFERASE-RELATED"/>
    <property type="match status" value="1"/>
</dbReference>
<dbReference type="Gene3D" id="3.40.630.30">
    <property type="match status" value="1"/>
</dbReference>
<dbReference type="InterPro" id="IPR050832">
    <property type="entry name" value="Bact_Acetyltransf"/>
</dbReference>
<proteinExistence type="predicted"/>
<evidence type="ECO:0000256" key="1">
    <source>
        <dbReference type="ARBA" id="ARBA00022679"/>
    </source>
</evidence>
<reference evidence="4 5" key="2">
    <citation type="submission" date="2018-06" db="EMBL/GenBank/DDBJ databases">
        <authorList>
            <person name="Zhirakovskaya E."/>
        </authorList>
    </citation>
    <scope>NUCLEOTIDE SEQUENCE [LARGE SCALE GENOMIC DNA]</scope>
    <source>
        <strain evidence="4 5">FBKL4.011</strain>
    </source>
</reference>